<keyword evidence="6" id="KW-1185">Reference proteome</keyword>
<evidence type="ECO:0000313" key="5">
    <source>
        <dbReference type="EMBL" id="ELP86350.1"/>
    </source>
</evidence>
<name>L7FKX5_ENTIV</name>
<evidence type="ECO:0000256" key="2">
    <source>
        <dbReference type="ARBA" id="ARBA00022737"/>
    </source>
</evidence>
<dbReference type="SUPFAM" id="SSF47473">
    <property type="entry name" value="EF-hand"/>
    <property type="match status" value="2"/>
</dbReference>
<dbReference type="InterPro" id="IPR011992">
    <property type="entry name" value="EF-hand-dom_pair"/>
</dbReference>
<dbReference type="PROSITE" id="PS50222">
    <property type="entry name" value="EF_HAND_2"/>
    <property type="match status" value="1"/>
</dbReference>
<evidence type="ECO:0000256" key="1">
    <source>
        <dbReference type="ARBA" id="ARBA00022723"/>
    </source>
</evidence>
<evidence type="ECO:0000256" key="3">
    <source>
        <dbReference type="ARBA" id="ARBA00022837"/>
    </source>
</evidence>
<dbReference type="Pfam" id="PF13202">
    <property type="entry name" value="EF-hand_5"/>
    <property type="match status" value="1"/>
</dbReference>
<dbReference type="OrthoDB" id="26525at2759"/>
<organism evidence="5 6">
    <name type="scientific">Entamoeba invadens IP1</name>
    <dbReference type="NCBI Taxonomy" id="370355"/>
    <lineage>
        <taxon>Eukaryota</taxon>
        <taxon>Amoebozoa</taxon>
        <taxon>Evosea</taxon>
        <taxon>Archamoebae</taxon>
        <taxon>Mastigamoebida</taxon>
        <taxon>Entamoebidae</taxon>
        <taxon>Entamoeba</taxon>
    </lineage>
</organism>
<dbReference type="CDD" id="cd00051">
    <property type="entry name" value="EFh"/>
    <property type="match status" value="1"/>
</dbReference>
<dbReference type="KEGG" id="eiv:EIN_296600"/>
<dbReference type="EMBL" id="KB206986">
    <property type="protein sequence ID" value="ELP86350.1"/>
    <property type="molecule type" value="Genomic_DNA"/>
</dbReference>
<keyword evidence="2" id="KW-0677">Repeat</keyword>
<dbReference type="RefSeq" id="XP_004185696.1">
    <property type="nucleotide sequence ID" value="XM_004185648.1"/>
</dbReference>
<dbReference type="InterPro" id="IPR018247">
    <property type="entry name" value="EF_Hand_1_Ca_BS"/>
</dbReference>
<proteinExistence type="predicted"/>
<dbReference type="AlphaFoldDB" id="L7FKX5"/>
<dbReference type="GO" id="GO:0005509">
    <property type="term" value="F:calcium ion binding"/>
    <property type="evidence" value="ECO:0007669"/>
    <property type="project" value="InterPro"/>
</dbReference>
<dbReference type="SMART" id="SM00054">
    <property type="entry name" value="EFh"/>
    <property type="match status" value="4"/>
</dbReference>
<evidence type="ECO:0000313" key="6">
    <source>
        <dbReference type="Proteomes" id="UP000014680"/>
    </source>
</evidence>
<dbReference type="VEuPathDB" id="AmoebaDB:EIN_296600"/>
<sequence>MAEEAKPNYSQDFRHLAKGKTEVSLKEMVRYLQARNYVGPLKFYVTLSDTNHNNKVDEKEFIRLMELVDSQSDTNTLPVLLFKLIDSDNSGVIEHSEVENVMENARKFGATNIYECLREVGQKISQDEFVKLVQPIFAVAQDFTTVDEVIASASKLFENKAQNREQLTFEETNSLIQMLGIKTDMSLYSSFADINDDNKINKLEFVRLAVLLKEYTLALKQRSTPGAGLDDPETFCITARLYFKLMDLDDGGNIAKEEMYSGMAKFKKLHKSDIKKKMSKYDQDKSGTIDFPEFKRLFAELLGIDQRVTAFQLKETEFSKVLYSEMMKKYIEKQKEEALFSGCGKKKDCLIV</sequence>
<evidence type="ECO:0000259" key="4">
    <source>
        <dbReference type="PROSITE" id="PS50222"/>
    </source>
</evidence>
<dbReference type="InterPro" id="IPR002048">
    <property type="entry name" value="EF_hand_dom"/>
</dbReference>
<dbReference type="PANTHER" id="PTHR45942">
    <property type="entry name" value="PROTEIN PHOSPATASE 3 REGULATORY SUBUNIT B ALPHA ISOFORM TYPE 1"/>
    <property type="match status" value="1"/>
</dbReference>
<dbReference type="Gene3D" id="1.10.238.10">
    <property type="entry name" value="EF-hand"/>
    <property type="match status" value="2"/>
</dbReference>
<gene>
    <name evidence="5" type="ORF">EIN_296600</name>
</gene>
<feature type="domain" description="EF-hand" evidence="4">
    <location>
        <begin position="269"/>
        <end position="304"/>
    </location>
</feature>
<reference evidence="5 6" key="1">
    <citation type="submission" date="2012-10" db="EMBL/GenBank/DDBJ databases">
        <authorList>
            <person name="Zafar N."/>
            <person name="Inman J."/>
            <person name="Hall N."/>
            <person name="Lorenzi H."/>
            <person name="Caler E."/>
        </authorList>
    </citation>
    <scope>NUCLEOTIDE SEQUENCE [LARGE SCALE GENOMIC DNA]</scope>
    <source>
        <strain evidence="5 6">IP1</strain>
    </source>
</reference>
<protein>
    <recommendedName>
        <fullName evidence="4">EF-hand domain-containing protein</fullName>
    </recommendedName>
</protein>
<dbReference type="PROSITE" id="PS00018">
    <property type="entry name" value="EF_HAND_1"/>
    <property type="match status" value="4"/>
</dbReference>
<dbReference type="GeneID" id="14885327"/>
<dbReference type="Proteomes" id="UP000014680">
    <property type="component" value="Unassembled WGS sequence"/>
</dbReference>
<dbReference type="Pfam" id="PF00036">
    <property type="entry name" value="EF-hand_1"/>
    <property type="match status" value="1"/>
</dbReference>
<accession>L7FKX5</accession>
<keyword evidence="1" id="KW-0479">Metal-binding</keyword>
<keyword evidence="3" id="KW-0106">Calcium</keyword>